<dbReference type="SUPFAM" id="SSF56219">
    <property type="entry name" value="DNase I-like"/>
    <property type="match status" value="1"/>
</dbReference>
<feature type="non-terminal residue" evidence="2">
    <location>
        <position position="1"/>
    </location>
</feature>
<dbReference type="Pfam" id="PF14529">
    <property type="entry name" value="Exo_endo_phos_2"/>
    <property type="match status" value="1"/>
</dbReference>
<name>A0A7T8GQM8_CALRO</name>
<organism evidence="2 3">
    <name type="scientific">Caligus rogercresseyi</name>
    <name type="common">Sea louse</name>
    <dbReference type="NCBI Taxonomy" id="217165"/>
    <lineage>
        <taxon>Eukaryota</taxon>
        <taxon>Metazoa</taxon>
        <taxon>Ecdysozoa</taxon>
        <taxon>Arthropoda</taxon>
        <taxon>Crustacea</taxon>
        <taxon>Multicrustacea</taxon>
        <taxon>Hexanauplia</taxon>
        <taxon>Copepoda</taxon>
        <taxon>Siphonostomatoida</taxon>
        <taxon>Caligidae</taxon>
        <taxon>Caligus</taxon>
    </lineage>
</organism>
<evidence type="ECO:0000313" key="2">
    <source>
        <dbReference type="EMBL" id="QQP36073.1"/>
    </source>
</evidence>
<dbReference type="InterPro" id="IPR036691">
    <property type="entry name" value="Endo/exonu/phosph_ase_sf"/>
</dbReference>
<protein>
    <recommendedName>
        <fullName evidence="1">Endonuclease/exonuclease/phosphatase domain-containing protein</fullName>
    </recommendedName>
</protein>
<accession>A0A7T8GQM8</accession>
<gene>
    <name evidence="2" type="ORF">FKW44_021054</name>
</gene>
<reference evidence="3" key="1">
    <citation type="submission" date="2021-01" db="EMBL/GenBank/DDBJ databases">
        <title>Caligus Genome Assembly.</title>
        <authorList>
            <person name="Gallardo-Escarate C."/>
        </authorList>
    </citation>
    <scope>NUCLEOTIDE SEQUENCE [LARGE SCALE GENOMIC DNA]</scope>
</reference>
<evidence type="ECO:0000259" key="1">
    <source>
        <dbReference type="Pfam" id="PF14529"/>
    </source>
</evidence>
<feature type="non-terminal residue" evidence="2">
    <location>
        <position position="305"/>
    </location>
</feature>
<dbReference type="InterPro" id="IPR005135">
    <property type="entry name" value="Endo/exonuclease/phosphatase"/>
</dbReference>
<sequence length="305" mass="35566">KVDDGVQKKKIPLLIGMDTNAHSTLWGSDTTNKRGEQIEEMCASHQMNVCNEGKRFTFVGGVGSSVIDVTFANDLMLPYVTLWRVSQKPTMSDHKYIMFRIDLHMQPTLLRNLRRVKWSEFRYVLRPLSNTTLKGNESEVYLSEIERLAYDLTQCIKDALDVVAPLREKKHRRVVPWWTKELSGLRKMVKRAERRLKKTQSVADKETYYFNKREYRRVIELERRQHWRKRCTELDSQQAVIAAIQRQKEKKKSGLGLFPNNTGNFSISDNLTRMILTHFNNATIYGSGEDVLHEECKKKESGNLP</sequence>
<dbReference type="EMBL" id="CP045904">
    <property type="protein sequence ID" value="QQP36073.1"/>
    <property type="molecule type" value="Genomic_DNA"/>
</dbReference>
<dbReference type="Proteomes" id="UP000595437">
    <property type="component" value="Chromosome 15"/>
</dbReference>
<proteinExistence type="predicted"/>
<dbReference type="PANTHER" id="PTHR33273:SF2">
    <property type="entry name" value="ENDONUCLEASE_EXONUCLEASE_PHOSPHATASE DOMAIN-CONTAINING PROTEIN"/>
    <property type="match status" value="1"/>
</dbReference>
<keyword evidence="3" id="KW-1185">Reference proteome</keyword>
<dbReference type="Gene3D" id="3.60.10.10">
    <property type="entry name" value="Endonuclease/exonuclease/phosphatase"/>
    <property type="match status" value="1"/>
</dbReference>
<dbReference type="PANTHER" id="PTHR33273">
    <property type="entry name" value="DOMAIN-CONTAINING PROTEIN, PUTATIVE-RELATED"/>
    <property type="match status" value="1"/>
</dbReference>
<dbReference type="AlphaFoldDB" id="A0A7T8GQM8"/>
<evidence type="ECO:0000313" key="3">
    <source>
        <dbReference type="Proteomes" id="UP000595437"/>
    </source>
</evidence>
<dbReference type="GO" id="GO:0003824">
    <property type="term" value="F:catalytic activity"/>
    <property type="evidence" value="ECO:0007669"/>
    <property type="project" value="InterPro"/>
</dbReference>
<dbReference type="OrthoDB" id="415822at2759"/>
<feature type="domain" description="Endonuclease/exonuclease/phosphatase" evidence="1">
    <location>
        <begin position="9"/>
        <end position="98"/>
    </location>
</feature>